<proteinExistence type="predicted"/>
<evidence type="ECO:0000313" key="2">
    <source>
        <dbReference type="Proteomes" id="UP000009168"/>
    </source>
</evidence>
<organism evidence="1 2">
    <name type="scientific">Tetrahymena thermophila (strain SB210)</name>
    <dbReference type="NCBI Taxonomy" id="312017"/>
    <lineage>
        <taxon>Eukaryota</taxon>
        <taxon>Sar</taxon>
        <taxon>Alveolata</taxon>
        <taxon>Ciliophora</taxon>
        <taxon>Intramacronucleata</taxon>
        <taxon>Oligohymenophorea</taxon>
        <taxon>Hymenostomatida</taxon>
        <taxon>Tetrahymenina</taxon>
        <taxon>Tetrahymenidae</taxon>
        <taxon>Tetrahymena</taxon>
    </lineage>
</organism>
<sequence>MGCSHSSQELQGNKLKKEIIRVYNEISALRKLLFQVVQLPLPAECLILNDIKFICENSNLPQPDLNDLLIMYMKNIEYRIRKILELQKQISIDQNINKSQIQYLLSYYNIINQNLIQTSVSLSDLDSIDTQQEI</sequence>
<accession>Q22D85</accession>
<dbReference type="Proteomes" id="UP000009168">
    <property type="component" value="Unassembled WGS sequence"/>
</dbReference>
<keyword evidence="2" id="KW-1185">Reference proteome</keyword>
<dbReference type="RefSeq" id="XP_001030903.2">
    <property type="nucleotide sequence ID" value="XM_001030903.2"/>
</dbReference>
<name>Q22D85_TETTS</name>
<dbReference type="HOGENOM" id="CLU_1986066_0_0_1"/>
<dbReference type="KEGG" id="tet:TTHERM_00998920"/>
<protein>
    <submittedName>
        <fullName evidence="1">Uncharacterized protein</fullName>
    </submittedName>
</protein>
<dbReference type="EMBL" id="GG662652">
    <property type="protein sequence ID" value="EAR83240.2"/>
    <property type="molecule type" value="Genomic_DNA"/>
</dbReference>
<dbReference type="GeneID" id="7839628"/>
<dbReference type="AlphaFoldDB" id="Q22D85"/>
<dbReference type="InParanoid" id="Q22D85"/>
<evidence type="ECO:0000313" key="1">
    <source>
        <dbReference type="EMBL" id="EAR83240.2"/>
    </source>
</evidence>
<gene>
    <name evidence="1" type="ORF">TTHERM_00998920</name>
</gene>
<reference evidence="2" key="1">
    <citation type="journal article" date="2006" name="PLoS Biol.">
        <title>Macronuclear genome sequence of the ciliate Tetrahymena thermophila, a model eukaryote.</title>
        <authorList>
            <person name="Eisen J.A."/>
            <person name="Coyne R.S."/>
            <person name="Wu M."/>
            <person name="Wu D."/>
            <person name="Thiagarajan M."/>
            <person name="Wortman J.R."/>
            <person name="Badger J.H."/>
            <person name="Ren Q."/>
            <person name="Amedeo P."/>
            <person name="Jones K.M."/>
            <person name="Tallon L.J."/>
            <person name="Delcher A.L."/>
            <person name="Salzberg S.L."/>
            <person name="Silva J.C."/>
            <person name="Haas B.J."/>
            <person name="Majoros W.H."/>
            <person name="Farzad M."/>
            <person name="Carlton J.M."/>
            <person name="Smith R.K. Jr."/>
            <person name="Garg J."/>
            <person name="Pearlman R.E."/>
            <person name="Karrer K.M."/>
            <person name="Sun L."/>
            <person name="Manning G."/>
            <person name="Elde N.C."/>
            <person name="Turkewitz A.P."/>
            <person name="Asai D.J."/>
            <person name="Wilkes D.E."/>
            <person name="Wang Y."/>
            <person name="Cai H."/>
            <person name="Collins K."/>
            <person name="Stewart B.A."/>
            <person name="Lee S.R."/>
            <person name="Wilamowska K."/>
            <person name="Weinberg Z."/>
            <person name="Ruzzo W.L."/>
            <person name="Wloga D."/>
            <person name="Gaertig J."/>
            <person name="Frankel J."/>
            <person name="Tsao C.-C."/>
            <person name="Gorovsky M.A."/>
            <person name="Keeling P.J."/>
            <person name="Waller R.F."/>
            <person name="Patron N.J."/>
            <person name="Cherry J.M."/>
            <person name="Stover N.A."/>
            <person name="Krieger C.J."/>
            <person name="del Toro C."/>
            <person name="Ryder H.F."/>
            <person name="Williamson S.C."/>
            <person name="Barbeau R.A."/>
            <person name="Hamilton E.P."/>
            <person name="Orias E."/>
        </authorList>
    </citation>
    <scope>NUCLEOTIDE SEQUENCE [LARGE SCALE GENOMIC DNA]</scope>
    <source>
        <strain evidence="2">SB210</strain>
    </source>
</reference>